<proteinExistence type="inferred from homology"/>
<dbReference type="PRINTS" id="PR00081">
    <property type="entry name" value="GDHRDH"/>
</dbReference>
<name>A0A1M5RGI0_9BRAD</name>
<evidence type="ECO:0000313" key="4">
    <source>
        <dbReference type="Proteomes" id="UP000189796"/>
    </source>
</evidence>
<dbReference type="SUPFAM" id="SSF51735">
    <property type="entry name" value="NAD(P)-binding Rossmann-fold domains"/>
    <property type="match status" value="1"/>
</dbReference>
<comment type="similarity">
    <text evidence="1">Belongs to the short-chain dehydrogenases/reductases (SDR) family.</text>
</comment>
<dbReference type="CDD" id="cd05233">
    <property type="entry name" value="SDR_c"/>
    <property type="match status" value="1"/>
</dbReference>
<dbReference type="Gene3D" id="3.40.50.720">
    <property type="entry name" value="NAD(P)-binding Rossmann-like Domain"/>
    <property type="match status" value="1"/>
</dbReference>
<dbReference type="GO" id="GO:0016491">
    <property type="term" value="F:oxidoreductase activity"/>
    <property type="evidence" value="ECO:0007669"/>
    <property type="project" value="UniProtKB-KW"/>
</dbReference>
<evidence type="ECO:0000313" key="3">
    <source>
        <dbReference type="EMBL" id="SHH25298.1"/>
    </source>
</evidence>
<evidence type="ECO:0000256" key="2">
    <source>
        <dbReference type="ARBA" id="ARBA00023002"/>
    </source>
</evidence>
<organism evidence="3 4">
    <name type="scientific">Bradyrhizobium erythrophlei</name>
    <dbReference type="NCBI Taxonomy" id="1437360"/>
    <lineage>
        <taxon>Bacteria</taxon>
        <taxon>Pseudomonadati</taxon>
        <taxon>Pseudomonadota</taxon>
        <taxon>Alphaproteobacteria</taxon>
        <taxon>Hyphomicrobiales</taxon>
        <taxon>Nitrobacteraceae</taxon>
        <taxon>Bradyrhizobium</taxon>
    </lineage>
</organism>
<keyword evidence="2" id="KW-0560">Oxidoreductase</keyword>
<dbReference type="FunFam" id="3.40.50.720:FF:000084">
    <property type="entry name" value="Short-chain dehydrogenase reductase"/>
    <property type="match status" value="1"/>
</dbReference>
<dbReference type="InterPro" id="IPR051122">
    <property type="entry name" value="SDR_DHRS6-like"/>
</dbReference>
<sequence>MGKLQGKVAVITGATQGIGLATAKLFASEGAYVFITGRRHKELDEAVASIGSNVTGVQGDASNLADLDRLYESVKARGRIDILFTNAGLGGSLPLGSITEEHYDQIFNTNVRGLLFTVQKALPLLNDGASIILTGAAAGSKGTPNFGVASATKAAIRSFARTWTVELKDRHIRTNVLSPGPVLTASLKAAMPAEAFGRIVSTVPMGRMAEPEEIAKVALFLGSDDSSFVTGIELFADGGRAQV</sequence>
<gene>
    <name evidence="3" type="ORF">SAMN05443248_4219</name>
</gene>
<reference evidence="3 4" key="1">
    <citation type="submission" date="2016-11" db="EMBL/GenBank/DDBJ databases">
        <authorList>
            <person name="Jaros S."/>
            <person name="Januszkiewicz K."/>
            <person name="Wedrychowicz H."/>
        </authorList>
    </citation>
    <scope>NUCLEOTIDE SEQUENCE [LARGE SCALE GENOMIC DNA]</scope>
    <source>
        <strain evidence="3 4">GAS138</strain>
    </source>
</reference>
<dbReference type="AlphaFoldDB" id="A0A1M5RGI0"/>
<dbReference type="Proteomes" id="UP000189796">
    <property type="component" value="Chromosome I"/>
</dbReference>
<dbReference type="RefSeq" id="WP_079603053.1">
    <property type="nucleotide sequence ID" value="NZ_LT670817.1"/>
</dbReference>
<dbReference type="PANTHER" id="PTHR43477:SF1">
    <property type="entry name" value="DIHYDROANTICAPSIN 7-DEHYDROGENASE"/>
    <property type="match status" value="1"/>
</dbReference>
<dbReference type="InterPro" id="IPR036291">
    <property type="entry name" value="NAD(P)-bd_dom_sf"/>
</dbReference>
<dbReference type="EMBL" id="LT670817">
    <property type="protein sequence ID" value="SHH25298.1"/>
    <property type="molecule type" value="Genomic_DNA"/>
</dbReference>
<dbReference type="PANTHER" id="PTHR43477">
    <property type="entry name" value="DIHYDROANTICAPSIN 7-DEHYDROGENASE"/>
    <property type="match status" value="1"/>
</dbReference>
<dbReference type="Pfam" id="PF13561">
    <property type="entry name" value="adh_short_C2"/>
    <property type="match status" value="1"/>
</dbReference>
<accession>A0A1M5RGI0</accession>
<dbReference type="InterPro" id="IPR002347">
    <property type="entry name" value="SDR_fam"/>
</dbReference>
<evidence type="ECO:0000256" key="1">
    <source>
        <dbReference type="ARBA" id="ARBA00006484"/>
    </source>
</evidence>
<protein>
    <submittedName>
        <fullName evidence="3">NAD(P)-dependent dehydrogenase, short-chain alcohol dehydrogenase family</fullName>
    </submittedName>
</protein>
<dbReference type="OrthoDB" id="9803333at2"/>